<protein>
    <submittedName>
        <fullName evidence="3">Multiple epidermal growth factor-like domains protein 6 isoform X3</fullName>
    </submittedName>
</protein>
<feature type="domain" description="EGF-like" evidence="2">
    <location>
        <begin position="13"/>
        <end position="43"/>
    </location>
</feature>
<feature type="non-terminal residue" evidence="3">
    <location>
        <position position="94"/>
    </location>
</feature>
<dbReference type="PANTHER" id="PTHR24043">
    <property type="entry name" value="SCAVENGER RECEPTOR CLASS F"/>
    <property type="match status" value="1"/>
</dbReference>
<gene>
    <name evidence="3" type="ORF">Bpfe_005631</name>
</gene>
<dbReference type="SUPFAM" id="SSF57184">
    <property type="entry name" value="Growth factor receptor domain"/>
    <property type="match status" value="1"/>
</dbReference>
<keyword evidence="4" id="KW-1185">Reference proteome</keyword>
<keyword evidence="1" id="KW-0245">EGF-like domain</keyword>
<reference evidence="3" key="1">
    <citation type="journal article" date="2023" name="PLoS Negl. Trop. Dis.">
        <title>A genome sequence for Biomphalaria pfeifferi, the major vector snail for the human-infecting parasite Schistosoma mansoni.</title>
        <authorList>
            <person name="Bu L."/>
            <person name="Lu L."/>
            <person name="Laidemitt M.R."/>
            <person name="Zhang S.M."/>
            <person name="Mutuku M."/>
            <person name="Mkoji G."/>
            <person name="Steinauer M."/>
            <person name="Loker E.S."/>
        </authorList>
    </citation>
    <scope>NUCLEOTIDE SEQUENCE</scope>
    <source>
        <strain evidence="3">KasaAsao</strain>
    </source>
</reference>
<organism evidence="3 4">
    <name type="scientific">Biomphalaria pfeifferi</name>
    <name type="common">Bloodfluke planorb</name>
    <name type="synonym">Freshwater snail</name>
    <dbReference type="NCBI Taxonomy" id="112525"/>
    <lineage>
        <taxon>Eukaryota</taxon>
        <taxon>Metazoa</taxon>
        <taxon>Spiralia</taxon>
        <taxon>Lophotrochozoa</taxon>
        <taxon>Mollusca</taxon>
        <taxon>Gastropoda</taxon>
        <taxon>Heterobranchia</taxon>
        <taxon>Euthyneura</taxon>
        <taxon>Panpulmonata</taxon>
        <taxon>Hygrophila</taxon>
        <taxon>Lymnaeoidea</taxon>
        <taxon>Planorbidae</taxon>
        <taxon>Biomphalaria</taxon>
    </lineage>
</organism>
<evidence type="ECO:0000256" key="1">
    <source>
        <dbReference type="ARBA" id="ARBA00022536"/>
    </source>
</evidence>
<feature type="domain" description="EGF-like" evidence="2">
    <location>
        <begin position="45"/>
        <end position="92"/>
    </location>
</feature>
<dbReference type="AlphaFoldDB" id="A0AAD8FIE2"/>
<dbReference type="Gene3D" id="2.170.300.10">
    <property type="entry name" value="Tie2 ligand-binding domain superfamily"/>
    <property type="match status" value="1"/>
</dbReference>
<proteinExistence type="predicted"/>
<dbReference type="EMBL" id="JASAOG010000015">
    <property type="protein sequence ID" value="KAK0065073.1"/>
    <property type="molecule type" value="Genomic_DNA"/>
</dbReference>
<evidence type="ECO:0000313" key="3">
    <source>
        <dbReference type="EMBL" id="KAK0065073.1"/>
    </source>
</evidence>
<dbReference type="InterPro" id="IPR042635">
    <property type="entry name" value="MEGF10/SREC1/2-like"/>
</dbReference>
<accession>A0AAD8FIE2</accession>
<name>A0AAD8FIE2_BIOPF</name>
<evidence type="ECO:0000259" key="2">
    <source>
        <dbReference type="SMART" id="SM00181"/>
    </source>
</evidence>
<reference evidence="3" key="2">
    <citation type="submission" date="2023-04" db="EMBL/GenBank/DDBJ databases">
        <authorList>
            <person name="Bu L."/>
            <person name="Lu L."/>
            <person name="Laidemitt M.R."/>
            <person name="Zhang S.M."/>
            <person name="Mutuku M."/>
            <person name="Mkoji G."/>
            <person name="Steinauer M."/>
            <person name="Loker E.S."/>
        </authorList>
    </citation>
    <scope>NUCLEOTIDE SEQUENCE</scope>
    <source>
        <strain evidence="3">KasaAsao</strain>
        <tissue evidence="3">Whole Snail</tissue>
    </source>
</reference>
<dbReference type="Proteomes" id="UP001233172">
    <property type="component" value="Unassembled WGS sequence"/>
</dbReference>
<evidence type="ECO:0000313" key="4">
    <source>
        <dbReference type="Proteomes" id="UP001233172"/>
    </source>
</evidence>
<feature type="non-terminal residue" evidence="3">
    <location>
        <position position="1"/>
    </location>
</feature>
<sequence>CEDTKYGQDCLKNCSINCTHQICHHDNGSCISCDPGYHGDLCTEECSNKTYGHNCAKTCSATCKTKSSVTCHLVTGQCLTECEDGYSGQFCENQ</sequence>
<dbReference type="SMART" id="SM00181">
    <property type="entry name" value="EGF"/>
    <property type="match status" value="2"/>
</dbReference>
<dbReference type="InterPro" id="IPR009030">
    <property type="entry name" value="Growth_fac_rcpt_cys_sf"/>
</dbReference>
<dbReference type="InterPro" id="IPR000742">
    <property type="entry name" value="EGF"/>
</dbReference>
<comment type="caution">
    <text evidence="3">The sequence shown here is derived from an EMBL/GenBank/DDBJ whole genome shotgun (WGS) entry which is preliminary data.</text>
</comment>
<dbReference type="PANTHER" id="PTHR24043:SF8">
    <property type="entry name" value="EGF-LIKE DOMAIN-CONTAINING PROTEIN"/>
    <property type="match status" value="1"/>
</dbReference>
<dbReference type="GO" id="GO:0005044">
    <property type="term" value="F:scavenger receptor activity"/>
    <property type="evidence" value="ECO:0007669"/>
    <property type="project" value="InterPro"/>
</dbReference>